<gene>
    <name evidence="2" type="ORF">AMTR_s00078p00064410</name>
</gene>
<dbReference type="Proteomes" id="UP000017836">
    <property type="component" value="Unassembled WGS sequence"/>
</dbReference>
<organism evidence="2 3">
    <name type="scientific">Amborella trichopoda</name>
    <dbReference type="NCBI Taxonomy" id="13333"/>
    <lineage>
        <taxon>Eukaryota</taxon>
        <taxon>Viridiplantae</taxon>
        <taxon>Streptophyta</taxon>
        <taxon>Embryophyta</taxon>
        <taxon>Tracheophyta</taxon>
        <taxon>Spermatophyta</taxon>
        <taxon>Magnoliopsida</taxon>
        <taxon>Amborellales</taxon>
        <taxon>Amborellaceae</taxon>
        <taxon>Amborella</taxon>
    </lineage>
</organism>
<name>W1P7W6_AMBTC</name>
<dbReference type="Gramene" id="ERN03754">
    <property type="protein sequence ID" value="ERN03754"/>
    <property type="gene ID" value="AMTR_s00078p00064410"/>
</dbReference>
<proteinExistence type="predicted"/>
<dbReference type="OMA" id="WRPEWVK"/>
<evidence type="ECO:0000256" key="1">
    <source>
        <dbReference type="SAM" id="SignalP"/>
    </source>
</evidence>
<dbReference type="HOGENOM" id="CLU_2052797_0_0_1"/>
<evidence type="ECO:0000313" key="2">
    <source>
        <dbReference type="EMBL" id="ERN03754.1"/>
    </source>
</evidence>
<dbReference type="EMBL" id="KI394330">
    <property type="protein sequence ID" value="ERN03754.1"/>
    <property type="molecule type" value="Genomic_DNA"/>
</dbReference>
<accession>W1P7W6</accession>
<feature type="chain" id="PRO_5004808131" evidence="1">
    <location>
        <begin position="23"/>
        <end position="120"/>
    </location>
</feature>
<reference evidence="3" key="1">
    <citation type="journal article" date="2013" name="Science">
        <title>The Amborella genome and the evolution of flowering plants.</title>
        <authorList>
            <consortium name="Amborella Genome Project"/>
        </authorList>
    </citation>
    <scope>NUCLEOTIDE SEQUENCE [LARGE SCALE GENOMIC DNA]</scope>
</reference>
<keyword evidence="1" id="KW-0732">Signal</keyword>
<keyword evidence="3" id="KW-1185">Reference proteome</keyword>
<dbReference type="AlphaFoldDB" id="W1P7W6"/>
<dbReference type="Pfam" id="PF06232">
    <property type="entry name" value="ATS3"/>
    <property type="match status" value="1"/>
</dbReference>
<feature type="signal peptide" evidence="1">
    <location>
        <begin position="1"/>
        <end position="22"/>
    </location>
</feature>
<dbReference type="InterPro" id="IPR010417">
    <property type="entry name" value="Embryo-specific_ATS3"/>
</dbReference>
<evidence type="ECO:0000313" key="3">
    <source>
        <dbReference type="Proteomes" id="UP000017836"/>
    </source>
</evidence>
<sequence length="120" mass="13513">MERMVFSLILVSMVFSLSNSTAIKPHVVGSLKIKDKQAIEREEVPENTCSYTVKIKTSCSSVSYGQDGWRPEWVKIYKPSSDTPVTFYYDEFIPFDVWYGFNLCSSTPHPNNGGALSSSK</sequence>
<protein>
    <submittedName>
        <fullName evidence="2">Uncharacterized protein</fullName>
    </submittedName>
</protein>